<keyword evidence="1" id="KW-0175">Coiled coil</keyword>
<dbReference type="PRINTS" id="PR00449">
    <property type="entry name" value="RASTRNSFRMNG"/>
</dbReference>
<dbReference type="PANTHER" id="PTHR15715">
    <property type="entry name" value="CENTROSOMAL PROTEIN OF 170 KDA"/>
    <property type="match status" value="1"/>
</dbReference>
<dbReference type="EMBL" id="JAOYFB010000001">
    <property type="protein sequence ID" value="KAK4003192.1"/>
    <property type="molecule type" value="Genomic_DNA"/>
</dbReference>
<dbReference type="PANTHER" id="PTHR15715:SF37">
    <property type="entry name" value="LD47843P"/>
    <property type="match status" value="1"/>
</dbReference>
<dbReference type="PROSITE" id="PS51421">
    <property type="entry name" value="RAS"/>
    <property type="match status" value="1"/>
</dbReference>
<comment type="caution">
    <text evidence="2">The sequence shown here is derived from an EMBL/GenBank/DDBJ whole genome shotgun (WGS) entry which is preliminary data.</text>
</comment>
<dbReference type="SMART" id="SM00175">
    <property type="entry name" value="RAB"/>
    <property type="match status" value="1"/>
</dbReference>
<dbReference type="InterPro" id="IPR027417">
    <property type="entry name" value="P-loop_NTPase"/>
</dbReference>
<dbReference type="InterPro" id="IPR051176">
    <property type="entry name" value="Cent_Immune-Sig_Mod"/>
</dbReference>
<dbReference type="SMART" id="SM00173">
    <property type="entry name" value="RAS"/>
    <property type="match status" value="1"/>
</dbReference>
<dbReference type="InterPro" id="IPR001806">
    <property type="entry name" value="Small_GTPase"/>
</dbReference>
<proteinExistence type="predicted"/>
<dbReference type="Proteomes" id="UP001234178">
    <property type="component" value="Unassembled WGS sequence"/>
</dbReference>
<dbReference type="Gene3D" id="3.40.50.300">
    <property type="entry name" value="P-loop containing nucleotide triphosphate hydrolases"/>
    <property type="match status" value="1"/>
</dbReference>
<keyword evidence="3" id="KW-1185">Reference proteome</keyword>
<evidence type="ECO:0000313" key="2">
    <source>
        <dbReference type="EMBL" id="KAK4003192.1"/>
    </source>
</evidence>
<dbReference type="SMART" id="SM00174">
    <property type="entry name" value="RHO"/>
    <property type="match status" value="1"/>
</dbReference>
<dbReference type="PROSITE" id="PS51419">
    <property type="entry name" value="RAB"/>
    <property type="match status" value="1"/>
</dbReference>
<accession>A0ABQ9YRG1</accession>
<name>A0ABQ9YRG1_9CRUS</name>
<sequence length="572" mass="65548">MVVIEFDLPRSVSLSALDENNVTLKDFPENGGQESNKMVPRATLICRPNSHPFQERNLSLESAMKVGRSVARVKPAVNNAIFDCKFGVDVMENSRKVTHGCIVATVKLYLPDGKEAKASPSTGIQEEEDSCELGKQDLYQLNQWIQEAVIREQVLETKLGSLQRIVSATREAAEMGWTALMEEDRLLTRIESLENQLVVSSKNFHEDKLREEIRKLYDEKNIYQDVSKESLRKVLTEKMETLKKLQETERSLSNAEDERDNMKELNDKLNEQILELAEKFEKESDELQSYKRKLQEADNQQLRHEQEMQSRQDALREAEEKEMVLLAQVESRQAEIDFTKEQLANLRLRLDSMKVAEELKKDENEIGGDVVEDKSNNVKENQTETLRQRVVQLESQLKTSLANNLNGEFVPDPIGYKSKEVDRLQELLEETRAKCRVLENSVGVLLVYDICCRKSFENVPVWMNEAKSHIEPHRAVFILVGCKLDLKDQREVSSEEAARFANFNEMPFVETSAKTGENVEEAFRIVGQEIYNRVQLGEYSIHDGWDGVKAGYRRAGRDYGLVEAEAARTTCC</sequence>
<evidence type="ECO:0000256" key="1">
    <source>
        <dbReference type="SAM" id="Coils"/>
    </source>
</evidence>
<organism evidence="2 3">
    <name type="scientific">Daphnia magna</name>
    <dbReference type="NCBI Taxonomy" id="35525"/>
    <lineage>
        <taxon>Eukaryota</taxon>
        <taxon>Metazoa</taxon>
        <taxon>Ecdysozoa</taxon>
        <taxon>Arthropoda</taxon>
        <taxon>Crustacea</taxon>
        <taxon>Branchiopoda</taxon>
        <taxon>Diplostraca</taxon>
        <taxon>Cladocera</taxon>
        <taxon>Anomopoda</taxon>
        <taxon>Daphniidae</taxon>
        <taxon>Daphnia</taxon>
    </lineage>
</organism>
<reference evidence="2 3" key="1">
    <citation type="journal article" date="2023" name="Nucleic Acids Res.">
        <title>The hologenome of Daphnia magna reveals possible DNA methylation and microbiome-mediated evolution of the host genome.</title>
        <authorList>
            <person name="Chaturvedi A."/>
            <person name="Li X."/>
            <person name="Dhandapani V."/>
            <person name="Marshall H."/>
            <person name="Kissane S."/>
            <person name="Cuenca-Cambronero M."/>
            <person name="Asole G."/>
            <person name="Calvet F."/>
            <person name="Ruiz-Romero M."/>
            <person name="Marangio P."/>
            <person name="Guigo R."/>
            <person name="Rago D."/>
            <person name="Mirbahai L."/>
            <person name="Eastwood N."/>
            <person name="Colbourne J.K."/>
            <person name="Zhou J."/>
            <person name="Mallon E."/>
            <person name="Orsini L."/>
        </authorList>
    </citation>
    <scope>NUCLEOTIDE SEQUENCE [LARGE SCALE GENOMIC DNA]</scope>
    <source>
        <strain evidence="2">LRV0_1</strain>
    </source>
</reference>
<gene>
    <name evidence="2" type="ORF">OUZ56_004973</name>
</gene>
<dbReference type="SUPFAM" id="SSF52540">
    <property type="entry name" value="P-loop containing nucleoside triphosphate hydrolases"/>
    <property type="match status" value="1"/>
</dbReference>
<feature type="coiled-coil region" evidence="1">
    <location>
        <begin position="206"/>
        <end position="396"/>
    </location>
</feature>
<dbReference type="CDD" id="cd21911">
    <property type="entry name" value="CC1_SLMAP"/>
    <property type="match status" value="1"/>
</dbReference>
<dbReference type="Pfam" id="PF00071">
    <property type="entry name" value="Ras"/>
    <property type="match status" value="1"/>
</dbReference>
<protein>
    <submittedName>
        <fullName evidence="2">Uncharacterized protein</fullName>
    </submittedName>
</protein>
<evidence type="ECO:0000313" key="3">
    <source>
        <dbReference type="Proteomes" id="UP001234178"/>
    </source>
</evidence>